<dbReference type="RefSeq" id="WP_221007762.1">
    <property type="nucleotide sequence ID" value="NZ_CP081150.1"/>
</dbReference>
<protein>
    <submittedName>
        <fullName evidence="2">Antibiotic biosynthesis monooxygenase</fullName>
    </submittedName>
</protein>
<evidence type="ECO:0000259" key="1">
    <source>
        <dbReference type="PROSITE" id="PS51725"/>
    </source>
</evidence>
<keyword evidence="3" id="KW-1185">Reference proteome</keyword>
<dbReference type="GO" id="GO:0004497">
    <property type="term" value="F:monooxygenase activity"/>
    <property type="evidence" value="ECO:0007669"/>
    <property type="project" value="UniProtKB-KW"/>
</dbReference>
<evidence type="ECO:0000313" key="3">
    <source>
        <dbReference type="Proteomes" id="UP000825679"/>
    </source>
</evidence>
<gene>
    <name evidence="2" type="ORF">K4H28_07570</name>
</gene>
<organism evidence="2 3">
    <name type="scientific">Deefgea tanakiae</name>
    <dbReference type="NCBI Taxonomy" id="2865840"/>
    <lineage>
        <taxon>Bacteria</taxon>
        <taxon>Pseudomonadati</taxon>
        <taxon>Pseudomonadota</taxon>
        <taxon>Betaproteobacteria</taxon>
        <taxon>Neisseriales</taxon>
        <taxon>Chitinibacteraceae</taxon>
        <taxon>Deefgea</taxon>
    </lineage>
</organism>
<keyword evidence="2" id="KW-0503">Monooxygenase</keyword>
<dbReference type="SUPFAM" id="SSF54909">
    <property type="entry name" value="Dimeric alpha+beta barrel"/>
    <property type="match status" value="1"/>
</dbReference>
<dbReference type="PANTHER" id="PTHR33336:SF15">
    <property type="entry name" value="ABM DOMAIN-CONTAINING PROTEIN"/>
    <property type="match status" value="1"/>
</dbReference>
<reference evidence="2 3" key="1">
    <citation type="submission" date="2021-08" db="EMBL/GenBank/DDBJ databases">
        <title>complete genome sequencing of Deefgea sp. D25.</title>
        <authorList>
            <person name="Bae J.-W."/>
            <person name="Gim D.-H."/>
        </authorList>
    </citation>
    <scope>NUCLEOTIDE SEQUENCE [LARGE SCALE GENOMIC DNA]</scope>
    <source>
        <strain evidence="2 3">D25</strain>
    </source>
</reference>
<dbReference type="InterPro" id="IPR007138">
    <property type="entry name" value="ABM_dom"/>
</dbReference>
<feature type="domain" description="ABM" evidence="1">
    <location>
        <begin position="3"/>
        <end position="91"/>
    </location>
</feature>
<dbReference type="Proteomes" id="UP000825679">
    <property type="component" value="Chromosome"/>
</dbReference>
<dbReference type="PROSITE" id="PS51725">
    <property type="entry name" value="ABM"/>
    <property type="match status" value="1"/>
</dbReference>
<accession>A0ABX8Z9K3</accession>
<proteinExistence type="predicted"/>
<sequence length="95" mass="10820">MTLPVIAVIDAKPEFNDEVELALRDMLLPTRAEGGCLQYELTQDQASSTRWIMVERWQDELALERHLVSAHMDQLGVALSGRIIDLKIYRLNLIA</sequence>
<dbReference type="PANTHER" id="PTHR33336">
    <property type="entry name" value="QUINOL MONOOXYGENASE YGIN-RELATED"/>
    <property type="match status" value="1"/>
</dbReference>
<dbReference type="EMBL" id="CP081150">
    <property type="protein sequence ID" value="QZA79243.1"/>
    <property type="molecule type" value="Genomic_DNA"/>
</dbReference>
<keyword evidence="2" id="KW-0560">Oxidoreductase</keyword>
<name>A0ABX8Z9K3_9NEIS</name>
<dbReference type="Gene3D" id="3.30.70.100">
    <property type="match status" value="1"/>
</dbReference>
<dbReference type="InterPro" id="IPR011008">
    <property type="entry name" value="Dimeric_a/b-barrel"/>
</dbReference>
<dbReference type="Pfam" id="PF03992">
    <property type="entry name" value="ABM"/>
    <property type="match status" value="1"/>
</dbReference>
<dbReference type="InterPro" id="IPR050744">
    <property type="entry name" value="AI-2_Isomerase_LsrG"/>
</dbReference>
<evidence type="ECO:0000313" key="2">
    <source>
        <dbReference type="EMBL" id="QZA79243.1"/>
    </source>
</evidence>